<feature type="domain" description="Reverse transcriptase RNase H-like" evidence="8">
    <location>
        <begin position="273"/>
        <end position="366"/>
    </location>
</feature>
<feature type="region of interest" description="Disordered" evidence="7">
    <location>
        <begin position="73"/>
        <end position="97"/>
    </location>
</feature>
<dbReference type="InterPro" id="IPR043502">
    <property type="entry name" value="DNA/RNA_pol_sf"/>
</dbReference>
<dbReference type="OrthoDB" id="10055717at2759"/>
<accession>A0A7J0DQW4</accession>
<keyword evidence="4" id="KW-0255">Endonuclease</keyword>
<dbReference type="Proteomes" id="UP000585474">
    <property type="component" value="Unassembled WGS sequence"/>
</dbReference>
<dbReference type="PANTHER" id="PTHR34072:SF57">
    <property type="entry name" value="RNA-DIRECTED DNA POLYMERASE"/>
    <property type="match status" value="1"/>
</dbReference>
<keyword evidence="5" id="KW-0378">Hydrolase</keyword>
<dbReference type="Pfam" id="PF17917">
    <property type="entry name" value="RT_RNaseH"/>
    <property type="match status" value="1"/>
</dbReference>
<dbReference type="CDD" id="cd09274">
    <property type="entry name" value="RNase_HI_RT_Ty3"/>
    <property type="match status" value="1"/>
</dbReference>
<keyword evidence="3" id="KW-0540">Nuclease</keyword>
<evidence type="ECO:0000256" key="3">
    <source>
        <dbReference type="ARBA" id="ARBA00022722"/>
    </source>
</evidence>
<evidence type="ECO:0000256" key="4">
    <source>
        <dbReference type="ARBA" id="ARBA00022759"/>
    </source>
</evidence>
<dbReference type="GO" id="GO:0004519">
    <property type="term" value="F:endonuclease activity"/>
    <property type="evidence" value="ECO:0007669"/>
    <property type="project" value="UniProtKB-KW"/>
</dbReference>
<sequence>MWARTFMDKQSHETYSYFNYLANLTRDWASTGTQNPQALEFTKVNAVGSEEPKEVSCAVCETKEHDTISCPVIPEPQPNPSRHVHSTEISNQPSSSHEQVQAITVLRSGKVIDKTILPIDPKVVISSSLTEAQKRNLLKVLKKHRKAIGWILNDLHSISPLVCTHRIYFEEGAKSVHQMQQRLNPTMKEVVKSEVQKLLDAVYGNTCDQYLENLGSMVKRCEESNLVSNWEKCHFMVTQGIVLDHIISGKGIEVDPAKVELIQKLPAPRNVRDVSDFAVGAVLGQKNEKKPYVLHYASKTLNETQVNYITIEKELLAIVFALDNFQSYLVRSRVIVFTDHTAIKYLLTKQDAKPRLIRWILLLQEFNLEIRDKKGVENVVVDHLSRLPFEHLAEDDSLFL</sequence>
<dbReference type="EMBL" id="BJWL01000351">
    <property type="protein sequence ID" value="GFS40555.1"/>
    <property type="molecule type" value="Genomic_DNA"/>
</dbReference>
<keyword evidence="10" id="KW-1185">Reference proteome</keyword>
<keyword evidence="2" id="KW-0548">Nucleotidyltransferase</keyword>
<protein>
    <recommendedName>
        <fullName evidence="8">Reverse transcriptase RNase H-like domain-containing protein</fullName>
    </recommendedName>
</protein>
<dbReference type="InterPro" id="IPR041373">
    <property type="entry name" value="RT_RNaseH"/>
</dbReference>
<reference evidence="10" key="1">
    <citation type="submission" date="2019-07" db="EMBL/GenBank/DDBJ databases">
        <title>De Novo Assembly of kiwifruit Actinidia rufa.</title>
        <authorList>
            <person name="Sugita-Konishi S."/>
            <person name="Sato K."/>
            <person name="Mori E."/>
            <person name="Abe Y."/>
            <person name="Kisaki G."/>
            <person name="Hamano K."/>
            <person name="Suezawa K."/>
            <person name="Otani M."/>
            <person name="Fukuda T."/>
            <person name="Manabe T."/>
            <person name="Gomi K."/>
            <person name="Tabuchi M."/>
            <person name="Akimitsu K."/>
            <person name="Kataoka I."/>
        </authorList>
    </citation>
    <scope>NUCLEOTIDE SEQUENCE [LARGE SCALE GENOMIC DNA]</scope>
    <source>
        <strain evidence="10">cv. Fuchu</strain>
    </source>
</reference>
<name>A0A7J0DQW4_9ERIC</name>
<evidence type="ECO:0000256" key="7">
    <source>
        <dbReference type="SAM" id="MobiDB-lite"/>
    </source>
</evidence>
<keyword evidence="1" id="KW-0808">Transferase</keyword>
<evidence type="ECO:0000313" key="9">
    <source>
        <dbReference type="EMBL" id="GFS40555.1"/>
    </source>
</evidence>
<dbReference type="GO" id="GO:0003964">
    <property type="term" value="F:RNA-directed DNA polymerase activity"/>
    <property type="evidence" value="ECO:0007669"/>
    <property type="project" value="UniProtKB-KW"/>
</dbReference>
<evidence type="ECO:0000259" key="8">
    <source>
        <dbReference type="Pfam" id="PF17917"/>
    </source>
</evidence>
<dbReference type="Gene3D" id="3.30.70.270">
    <property type="match status" value="1"/>
</dbReference>
<gene>
    <name evidence="9" type="ORF">Acr_00g0069290</name>
</gene>
<keyword evidence="6" id="KW-0695">RNA-directed DNA polymerase</keyword>
<organism evidence="9 10">
    <name type="scientific">Actinidia rufa</name>
    <dbReference type="NCBI Taxonomy" id="165716"/>
    <lineage>
        <taxon>Eukaryota</taxon>
        <taxon>Viridiplantae</taxon>
        <taxon>Streptophyta</taxon>
        <taxon>Embryophyta</taxon>
        <taxon>Tracheophyta</taxon>
        <taxon>Spermatophyta</taxon>
        <taxon>Magnoliopsida</taxon>
        <taxon>eudicotyledons</taxon>
        <taxon>Gunneridae</taxon>
        <taxon>Pentapetalae</taxon>
        <taxon>asterids</taxon>
        <taxon>Ericales</taxon>
        <taxon>Actinidiaceae</taxon>
        <taxon>Actinidia</taxon>
    </lineage>
</organism>
<dbReference type="AlphaFoldDB" id="A0A7J0DQW4"/>
<dbReference type="InterPro" id="IPR043128">
    <property type="entry name" value="Rev_trsase/Diguanyl_cyclase"/>
</dbReference>
<dbReference type="GO" id="GO:0016787">
    <property type="term" value="F:hydrolase activity"/>
    <property type="evidence" value="ECO:0007669"/>
    <property type="project" value="UniProtKB-KW"/>
</dbReference>
<evidence type="ECO:0000256" key="1">
    <source>
        <dbReference type="ARBA" id="ARBA00022679"/>
    </source>
</evidence>
<feature type="compositionally biased region" description="Polar residues" evidence="7">
    <location>
        <begin position="87"/>
        <end position="97"/>
    </location>
</feature>
<evidence type="ECO:0000256" key="6">
    <source>
        <dbReference type="ARBA" id="ARBA00022918"/>
    </source>
</evidence>
<dbReference type="SUPFAM" id="SSF56672">
    <property type="entry name" value="DNA/RNA polymerases"/>
    <property type="match status" value="1"/>
</dbReference>
<dbReference type="PANTHER" id="PTHR34072">
    <property type="entry name" value="ENZYMATIC POLYPROTEIN-RELATED"/>
    <property type="match status" value="1"/>
</dbReference>
<comment type="caution">
    <text evidence="9">The sequence shown here is derived from an EMBL/GenBank/DDBJ whole genome shotgun (WGS) entry which is preliminary data.</text>
</comment>
<evidence type="ECO:0000256" key="5">
    <source>
        <dbReference type="ARBA" id="ARBA00022801"/>
    </source>
</evidence>
<evidence type="ECO:0000256" key="2">
    <source>
        <dbReference type="ARBA" id="ARBA00022695"/>
    </source>
</evidence>
<evidence type="ECO:0000313" key="10">
    <source>
        <dbReference type="Proteomes" id="UP000585474"/>
    </source>
</evidence>
<proteinExistence type="predicted"/>